<organism evidence="2 3">
    <name type="scientific">Bellilinea caldifistulae</name>
    <dbReference type="NCBI Taxonomy" id="360411"/>
    <lineage>
        <taxon>Bacteria</taxon>
        <taxon>Bacillati</taxon>
        <taxon>Chloroflexota</taxon>
        <taxon>Anaerolineae</taxon>
        <taxon>Anaerolineales</taxon>
        <taxon>Anaerolineaceae</taxon>
        <taxon>Bellilinea</taxon>
    </lineage>
</organism>
<keyword evidence="1" id="KW-0472">Membrane</keyword>
<evidence type="ECO:0000313" key="2">
    <source>
        <dbReference type="EMBL" id="KPL76257.1"/>
    </source>
</evidence>
<dbReference type="EMBL" id="LGHJ01000012">
    <property type="protein sequence ID" value="KPL76257.1"/>
    <property type="molecule type" value="Genomic_DNA"/>
</dbReference>
<name>A0A0P6XK23_9CHLR</name>
<comment type="caution">
    <text evidence="2">The sequence shown here is derived from an EMBL/GenBank/DDBJ whole genome shotgun (WGS) entry which is preliminary data.</text>
</comment>
<dbReference type="Proteomes" id="UP000050514">
    <property type="component" value="Unassembled WGS sequence"/>
</dbReference>
<dbReference type="InterPro" id="IPR056089">
    <property type="entry name" value="DUF7672"/>
</dbReference>
<dbReference type="Pfam" id="PF24717">
    <property type="entry name" value="DUF7672"/>
    <property type="match status" value="1"/>
</dbReference>
<keyword evidence="1" id="KW-0812">Transmembrane</keyword>
<feature type="transmembrane region" description="Helical" evidence="1">
    <location>
        <begin position="22"/>
        <end position="49"/>
    </location>
</feature>
<evidence type="ECO:0000256" key="1">
    <source>
        <dbReference type="SAM" id="Phobius"/>
    </source>
</evidence>
<gene>
    <name evidence="2" type="ORF">AC812_06130</name>
</gene>
<proteinExistence type="predicted"/>
<protein>
    <submittedName>
        <fullName evidence="2">Uncharacterized protein</fullName>
    </submittedName>
</protein>
<dbReference type="RefSeq" id="WP_061919163.1">
    <property type="nucleotide sequence ID" value="NZ_DF967971.1"/>
</dbReference>
<dbReference type="AlphaFoldDB" id="A0A0P6XK23"/>
<keyword evidence="3" id="KW-1185">Reference proteome</keyword>
<dbReference type="STRING" id="360411.AC812_06130"/>
<evidence type="ECO:0000313" key="3">
    <source>
        <dbReference type="Proteomes" id="UP000050514"/>
    </source>
</evidence>
<reference evidence="2 3" key="1">
    <citation type="submission" date="2015-07" db="EMBL/GenBank/DDBJ databases">
        <title>Draft genome of Bellilinea caldifistulae DSM 17877.</title>
        <authorList>
            <person name="Hemp J."/>
            <person name="Ward L.M."/>
            <person name="Pace L.A."/>
            <person name="Fischer W.W."/>
        </authorList>
    </citation>
    <scope>NUCLEOTIDE SEQUENCE [LARGE SCALE GENOMIC DNA]</scope>
    <source>
        <strain evidence="2 3">GOMI-1</strain>
    </source>
</reference>
<sequence length="97" mass="10991">MARINIVFIFTLYNKPVILLKILLIGWIILIGAIILNGLAGVLGLTTWYTFLGKIAQQGWPSTLRQTPIISHLFLFLIYPLLLGGLAWLGLKLFRLW</sequence>
<keyword evidence="1" id="KW-1133">Transmembrane helix</keyword>
<feature type="transmembrane region" description="Helical" evidence="1">
    <location>
        <begin position="69"/>
        <end position="91"/>
    </location>
</feature>
<dbReference type="PATRIC" id="fig|360411.5.peg.1349"/>
<accession>A0A0P6XK23</accession>